<proteinExistence type="predicted"/>
<sequence length="285" mass="30268">MKRLTLVAVACLLLSAAPASAHEGNEAHTITAPGSGESAERYQDKPLVYKNKLGNKKGNKVVILMHNSDVKVVGHNSDEVVIEAASYQAPPARAAGLKPLYNQAEDNTGMGLSVAKEGNTLTVTKASRQDGKYTIRVPKNASVVYEETNWMGGDLSLADVEGEIELKLNNGNATLTNITGPVVANATSSDMVIKFSSLNQSKPSAISTVAGTVDIHLPANTKANFNLKTIQGEIYSDFDMNIARDSKSNLPRVSGGNNIDGKTNGGGVEMNLYTISGDMYIRKSK</sequence>
<name>A0A1R3XB63_9BACT</name>
<dbReference type="EMBL" id="FTPP01000002">
    <property type="protein sequence ID" value="SIT88522.1"/>
    <property type="molecule type" value="Genomic_DNA"/>
</dbReference>
<dbReference type="InterPro" id="IPR025164">
    <property type="entry name" value="Toastrack_DUF4097"/>
</dbReference>
<evidence type="ECO:0000313" key="4">
    <source>
        <dbReference type="Proteomes" id="UP000187181"/>
    </source>
</evidence>
<dbReference type="Proteomes" id="UP000187181">
    <property type="component" value="Unassembled WGS sequence"/>
</dbReference>
<dbReference type="STRING" id="1317125.SAMN05444128_1857"/>
<gene>
    <name evidence="3" type="ORF">SAMN05444128_1857</name>
</gene>
<evidence type="ECO:0000259" key="2">
    <source>
        <dbReference type="Pfam" id="PF13349"/>
    </source>
</evidence>
<accession>A0A1R3XB63</accession>
<dbReference type="RefSeq" id="WP_244554659.1">
    <property type="nucleotide sequence ID" value="NZ_FTPP01000002.1"/>
</dbReference>
<feature type="signal peptide" evidence="1">
    <location>
        <begin position="1"/>
        <end position="21"/>
    </location>
</feature>
<organism evidence="3 4">
    <name type="scientific">Pontibacter indicus</name>
    <dbReference type="NCBI Taxonomy" id="1317125"/>
    <lineage>
        <taxon>Bacteria</taxon>
        <taxon>Pseudomonadati</taxon>
        <taxon>Bacteroidota</taxon>
        <taxon>Cytophagia</taxon>
        <taxon>Cytophagales</taxon>
        <taxon>Hymenobacteraceae</taxon>
        <taxon>Pontibacter</taxon>
    </lineage>
</organism>
<feature type="chain" id="PRO_5013023560" evidence="1">
    <location>
        <begin position="22"/>
        <end position="285"/>
    </location>
</feature>
<reference evidence="4" key="1">
    <citation type="submission" date="2017-01" db="EMBL/GenBank/DDBJ databases">
        <authorList>
            <person name="Varghese N."/>
            <person name="Submissions S."/>
        </authorList>
    </citation>
    <scope>NUCLEOTIDE SEQUENCE [LARGE SCALE GENOMIC DNA]</scope>
    <source>
        <strain evidence="4">LP100</strain>
    </source>
</reference>
<evidence type="ECO:0000256" key="1">
    <source>
        <dbReference type="SAM" id="SignalP"/>
    </source>
</evidence>
<keyword evidence="4" id="KW-1185">Reference proteome</keyword>
<keyword evidence="1" id="KW-0732">Signal</keyword>
<feature type="domain" description="DUF4097" evidence="2">
    <location>
        <begin position="149"/>
        <end position="250"/>
    </location>
</feature>
<protein>
    <submittedName>
        <fullName evidence="3">Putative adhesin</fullName>
    </submittedName>
</protein>
<dbReference type="Pfam" id="PF13349">
    <property type="entry name" value="DUF4097"/>
    <property type="match status" value="1"/>
</dbReference>
<evidence type="ECO:0000313" key="3">
    <source>
        <dbReference type="EMBL" id="SIT88522.1"/>
    </source>
</evidence>
<dbReference type="AlphaFoldDB" id="A0A1R3XB63"/>